<dbReference type="PANTHER" id="PTHR20963">
    <property type="entry name" value="MULTIPLE INOSITOL POLYPHOSPHATE PHOSPHATASE-RELATED"/>
    <property type="match status" value="1"/>
</dbReference>
<evidence type="ECO:0000313" key="8">
    <source>
        <dbReference type="EMBL" id="KAB8078663.1"/>
    </source>
</evidence>
<dbReference type="SUPFAM" id="SSF53254">
    <property type="entry name" value="Phosphoglycerate mutase-like"/>
    <property type="match status" value="1"/>
</dbReference>
<dbReference type="InterPro" id="IPR029033">
    <property type="entry name" value="His_PPase_superfam"/>
</dbReference>
<evidence type="ECO:0000313" key="9">
    <source>
        <dbReference type="Proteomes" id="UP000326565"/>
    </source>
</evidence>
<dbReference type="InterPro" id="IPR000560">
    <property type="entry name" value="His_Pase_clade-2"/>
</dbReference>
<evidence type="ECO:0000256" key="5">
    <source>
        <dbReference type="PIRSR" id="PIRSR000894-1"/>
    </source>
</evidence>
<dbReference type="PANTHER" id="PTHR20963:SF23">
    <property type="entry name" value="3-PHYTASE"/>
    <property type="match status" value="1"/>
</dbReference>
<dbReference type="Gene3D" id="3.40.50.1240">
    <property type="entry name" value="Phosphoglycerate mutase-like"/>
    <property type="match status" value="1"/>
</dbReference>
<feature type="disulfide bond" evidence="6">
    <location>
        <begin position="51"/>
        <end position="378"/>
    </location>
</feature>
<keyword evidence="6" id="KW-1015">Disulfide bond</keyword>
<evidence type="ECO:0000256" key="6">
    <source>
        <dbReference type="PIRSR" id="PIRSR000894-2"/>
    </source>
</evidence>
<dbReference type="CDD" id="cd07061">
    <property type="entry name" value="HP_HAP_like"/>
    <property type="match status" value="1"/>
</dbReference>
<dbReference type="InterPro" id="IPR016274">
    <property type="entry name" value="Histidine_acid_Pase_euk"/>
</dbReference>
<dbReference type="OrthoDB" id="6509975at2759"/>
<keyword evidence="4" id="KW-0325">Glycoprotein</keyword>
<feature type="active site" description="Proton donor" evidence="5">
    <location>
        <position position="329"/>
    </location>
</feature>
<dbReference type="FunFam" id="3.40.50.1240:FF:000053">
    <property type="entry name" value="Histidine acid phosphatase, putative"/>
    <property type="match status" value="1"/>
</dbReference>
<protein>
    <recommendedName>
        <fullName evidence="2">3-phytase</fullName>
        <ecNumber evidence="2">3.1.3.8</ecNumber>
    </recommendedName>
</protein>
<dbReference type="GO" id="GO:0009277">
    <property type="term" value="C:fungal-type cell wall"/>
    <property type="evidence" value="ECO:0007669"/>
    <property type="project" value="TreeGrafter"/>
</dbReference>
<comment type="similarity">
    <text evidence="1">Belongs to the histidine acid phosphatase family.</text>
</comment>
<evidence type="ECO:0000256" key="7">
    <source>
        <dbReference type="SAM" id="SignalP"/>
    </source>
</evidence>
<dbReference type="AlphaFoldDB" id="A0A5N5XD20"/>
<dbReference type="InterPro" id="IPR033379">
    <property type="entry name" value="Acid_Pase_AS"/>
</dbReference>
<keyword evidence="9" id="KW-1185">Reference proteome</keyword>
<accession>A0A5N5XD20</accession>
<feature type="chain" id="PRO_5024969903" description="3-phytase" evidence="7">
    <location>
        <begin position="22"/>
        <end position="465"/>
    </location>
</feature>
<dbReference type="GO" id="GO:0003993">
    <property type="term" value="F:acid phosphatase activity"/>
    <property type="evidence" value="ECO:0007669"/>
    <property type="project" value="TreeGrafter"/>
</dbReference>
<proteinExistence type="inferred from homology"/>
<keyword evidence="7" id="KW-0732">Signal</keyword>
<dbReference type="Proteomes" id="UP000326565">
    <property type="component" value="Unassembled WGS sequence"/>
</dbReference>
<evidence type="ECO:0000256" key="3">
    <source>
        <dbReference type="ARBA" id="ARBA00022801"/>
    </source>
</evidence>
<name>A0A5N5XD20_9EURO</name>
<organism evidence="8 9">
    <name type="scientific">Aspergillus leporis</name>
    <dbReference type="NCBI Taxonomy" id="41062"/>
    <lineage>
        <taxon>Eukaryota</taxon>
        <taxon>Fungi</taxon>
        <taxon>Dikarya</taxon>
        <taxon>Ascomycota</taxon>
        <taxon>Pezizomycotina</taxon>
        <taxon>Eurotiomycetes</taxon>
        <taxon>Eurotiomycetidae</taxon>
        <taxon>Eurotiales</taxon>
        <taxon>Aspergillaceae</taxon>
        <taxon>Aspergillus</taxon>
        <taxon>Aspergillus subgen. Circumdati</taxon>
    </lineage>
</organism>
<gene>
    <name evidence="8" type="ORF">BDV29DRAFT_201862</name>
</gene>
<evidence type="ECO:0000256" key="2">
    <source>
        <dbReference type="ARBA" id="ARBA00012632"/>
    </source>
</evidence>
<feature type="disulfide bond" evidence="6">
    <location>
        <begin position="243"/>
        <end position="257"/>
    </location>
</feature>
<feature type="signal peptide" evidence="7">
    <location>
        <begin position="1"/>
        <end position="21"/>
    </location>
</feature>
<evidence type="ECO:0000256" key="4">
    <source>
        <dbReference type="ARBA" id="ARBA00023180"/>
    </source>
</evidence>
<dbReference type="EMBL" id="ML732156">
    <property type="protein sequence ID" value="KAB8078663.1"/>
    <property type="molecule type" value="Genomic_DNA"/>
</dbReference>
<dbReference type="PROSITE" id="PS00616">
    <property type="entry name" value="HIS_ACID_PHOSPHAT_1"/>
    <property type="match status" value="1"/>
</dbReference>
<dbReference type="EC" id="3.1.3.8" evidence="2"/>
<reference evidence="8 9" key="1">
    <citation type="submission" date="2019-04" db="EMBL/GenBank/DDBJ databases">
        <title>Friends and foes A comparative genomics study of 23 Aspergillus species from section Flavi.</title>
        <authorList>
            <consortium name="DOE Joint Genome Institute"/>
            <person name="Kjaerbolling I."/>
            <person name="Vesth T."/>
            <person name="Frisvad J.C."/>
            <person name="Nybo J.L."/>
            <person name="Theobald S."/>
            <person name="Kildgaard S."/>
            <person name="Isbrandt T."/>
            <person name="Kuo A."/>
            <person name="Sato A."/>
            <person name="Lyhne E.K."/>
            <person name="Kogle M.E."/>
            <person name="Wiebenga A."/>
            <person name="Kun R.S."/>
            <person name="Lubbers R.J."/>
            <person name="Makela M.R."/>
            <person name="Barry K."/>
            <person name="Chovatia M."/>
            <person name="Clum A."/>
            <person name="Daum C."/>
            <person name="Haridas S."/>
            <person name="He G."/>
            <person name="LaButti K."/>
            <person name="Lipzen A."/>
            <person name="Mondo S."/>
            <person name="Riley R."/>
            <person name="Salamov A."/>
            <person name="Simmons B.A."/>
            <person name="Magnuson J.K."/>
            <person name="Henrissat B."/>
            <person name="Mortensen U.H."/>
            <person name="Larsen T.O."/>
            <person name="Devries R.P."/>
            <person name="Grigoriev I.V."/>
            <person name="Machida M."/>
            <person name="Baker S.E."/>
            <person name="Andersen M.R."/>
        </authorList>
    </citation>
    <scope>NUCLEOTIDE SEQUENCE [LARGE SCALE GENOMIC DNA]</scope>
    <source>
        <strain evidence="8 9">CBS 151.66</strain>
    </source>
</reference>
<evidence type="ECO:0000256" key="1">
    <source>
        <dbReference type="ARBA" id="ARBA00005375"/>
    </source>
</evidence>
<feature type="disulfide bond" evidence="6">
    <location>
        <begin position="402"/>
        <end position="410"/>
    </location>
</feature>
<feature type="active site" description="Nucleophile" evidence="5">
    <location>
        <position position="62"/>
    </location>
</feature>
<sequence length="465" mass="51357">MDAARKAFLLLGLSSAASVHAFDPLQHLGANSPWFAGPNVNKVSATVPEGCSVDQAVYIVRHGSRYPDPGAYQEWQDLYKAFQSAEYRATGSLSFLPDWSPVLQYPDQDISQVSITGYKELYNLGADLRFRYPTFYKDNTPFLLWANDYQRTIDSARLFSRGYLGPNSSYGDVYVVNSKASGAVGNSLATSDQCHNFKDASGGDYISEWQDIYLPPITKRLNGKLHGNLTLTDDQVSLFPYLCGFETQITGRVSPWCDVFTKKETLEYEYAQDLRYYYGTGPGVGKNMTVMLPVLQGVVNLLKDGPSATADKGNDTLQLPQLVVAFTHDNQINELASILGVFDEQKPLVSNKVDSNRVYVSSNVNPMRGTIAFERLQCASKKVNTVNVRILLNDAVYPIPSCRSGPGSSCPVDKYAQYVSDKKKEYGSFASICGFPEKNITTAGTDGSVTFFTDLTLPFLRVVKP</sequence>
<dbReference type="Pfam" id="PF00328">
    <property type="entry name" value="His_Phos_2"/>
    <property type="match status" value="1"/>
</dbReference>
<keyword evidence="3" id="KW-0378">Hydrolase</keyword>
<dbReference type="PIRSF" id="PIRSF000894">
    <property type="entry name" value="Acid_phosphatase"/>
    <property type="match status" value="1"/>
</dbReference>
<dbReference type="GO" id="GO:0016158">
    <property type="term" value="F:inositol hexakisphosphate 3-phosphatase activity"/>
    <property type="evidence" value="ECO:0007669"/>
    <property type="project" value="UniProtKB-EC"/>
</dbReference>